<name>A0A5N6TDS8_ASPAV</name>
<accession>A0A5N6TDS8</accession>
<keyword evidence="3" id="KW-1185">Reference proteome</keyword>
<feature type="chain" id="PRO_5024934637" description="Transglycosylase SLT domain-containing protein" evidence="1">
    <location>
        <begin position="21"/>
        <end position="219"/>
    </location>
</feature>
<evidence type="ECO:0000256" key="1">
    <source>
        <dbReference type="SAM" id="SignalP"/>
    </source>
</evidence>
<proteinExistence type="predicted"/>
<dbReference type="Proteomes" id="UP000325780">
    <property type="component" value="Unassembled WGS sequence"/>
</dbReference>
<dbReference type="AlphaFoldDB" id="A0A5N6TDS8"/>
<feature type="signal peptide" evidence="1">
    <location>
        <begin position="1"/>
        <end position="20"/>
    </location>
</feature>
<dbReference type="EMBL" id="ML742574">
    <property type="protein sequence ID" value="KAE8144309.1"/>
    <property type="molecule type" value="Genomic_DNA"/>
</dbReference>
<evidence type="ECO:0000313" key="2">
    <source>
        <dbReference type="EMBL" id="KAE8144309.1"/>
    </source>
</evidence>
<dbReference type="OrthoDB" id="2349272at2759"/>
<reference evidence="2 3" key="1">
    <citation type="submission" date="2019-04" db="EMBL/GenBank/DDBJ databases">
        <title>Friends and foes A comparative genomics study of 23 Aspergillus species from section Flavi.</title>
        <authorList>
            <consortium name="DOE Joint Genome Institute"/>
            <person name="Kjaerbolling I."/>
            <person name="Vesth T."/>
            <person name="Frisvad J.C."/>
            <person name="Nybo J.L."/>
            <person name="Theobald S."/>
            <person name="Kildgaard S."/>
            <person name="Isbrandt T."/>
            <person name="Kuo A."/>
            <person name="Sato A."/>
            <person name="Lyhne E.K."/>
            <person name="Kogle M.E."/>
            <person name="Wiebenga A."/>
            <person name="Kun R.S."/>
            <person name="Lubbers R.J."/>
            <person name="Makela M.R."/>
            <person name="Barry K."/>
            <person name="Chovatia M."/>
            <person name="Clum A."/>
            <person name="Daum C."/>
            <person name="Haridas S."/>
            <person name="He G."/>
            <person name="LaButti K."/>
            <person name="Lipzen A."/>
            <person name="Mondo S."/>
            <person name="Riley R."/>
            <person name="Salamov A."/>
            <person name="Simmons B.A."/>
            <person name="Magnuson J.K."/>
            <person name="Henrissat B."/>
            <person name="Mortensen U.H."/>
            <person name="Larsen T.O."/>
            <person name="Devries R.P."/>
            <person name="Grigoriev I.V."/>
            <person name="Machida M."/>
            <person name="Baker S.E."/>
            <person name="Andersen M.R."/>
        </authorList>
    </citation>
    <scope>NUCLEOTIDE SEQUENCE [LARGE SCALE GENOMIC DNA]</scope>
    <source>
        <strain evidence="2 3">IBT 18842</strain>
    </source>
</reference>
<evidence type="ECO:0008006" key="4">
    <source>
        <dbReference type="Google" id="ProtNLM"/>
    </source>
</evidence>
<protein>
    <recommendedName>
        <fullName evidence="4">Transglycosylase SLT domain-containing protein</fullName>
    </recommendedName>
</protein>
<gene>
    <name evidence="2" type="ORF">BDV25DRAFT_171689</name>
</gene>
<organism evidence="2 3">
    <name type="scientific">Aspergillus avenaceus</name>
    <dbReference type="NCBI Taxonomy" id="36643"/>
    <lineage>
        <taxon>Eukaryota</taxon>
        <taxon>Fungi</taxon>
        <taxon>Dikarya</taxon>
        <taxon>Ascomycota</taxon>
        <taxon>Pezizomycotina</taxon>
        <taxon>Eurotiomycetes</taxon>
        <taxon>Eurotiomycetidae</taxon>
        <taxon>Eurotiales</taxon>
        <taxon>Aspergillaceae</taxon>
        <taxon>Aspergillus</taxon>
        <taxon>Aspergillus subgen. Circumdati</taxon>
    </lineage>
</organism>
<evidence type="ECO:0000313" key="3">
    <source>
        <dbReference type="Proteomes" id="UP000325780"/>
    </source>
</evidence>
<keyword evidence="1" id="KW-0732">Signal</keyword>
<sequence>MKLGHFWTALWLLWSLLANAAPMSHTACSIESRSNDITKEQILAIAPDSSSCDNAPFIKECATAEVAAKNIAKSFETYKITEPAEQAAVIALMAMESGQFKYNKNHYPGVAGQGTRNMQSPAFNLEYAKSIVELSKDLASVSSNPEGVLNILLKNEAWDFGSGAWFLVNKCTQEVRTQLKSGSEAGWKGYISTCVGTEANQSRKEYWTRAMQALKVSKS</sequence>